<reference evidence="1" key="1">
    <citation type="journal article" date="2011" name="ISME J.">
        <title>The endosymbionts of the deep-sea tubeworms Riftia pachyptila and Tevnia jerichonana share an identical physiology as revealed by proteogenomic analyses.</title>
        <authorList>
            <person name="Gardebrecht A."/>
            <person name="Markert S."/>
            <person name="Felbeck H."/>
            <person name="Thuermer A."/>
            <person name="Albrecht D."/>
            <person name="Wollherr A."/>
            <person name="Kabisch J."/>
            <person name="Lehmann R."/>
            <person name="Daniel R."/>
            <person name="Liesegang H."/>
            <person name="Hecker M."/>
            <person name="Sievert S.M."/>
            <person name="Schweder T."/>
        </authorList>
    </citation>
    <scope>NUCLEOTIDE SEQUENCE [LARGE SCALE GENOMIC DNA]</scope>
</reference>
<keyword evidence="2" id="KW-1185">Reference proteome</keyword>
<evidence type="ECO:0000313" key="2">
    <source>
        <dbReference type="Proteomes" id="UP000004491"/>
    </source>
</evidence>
<dbReference type="RefSeq" id="WP_005965993.1">
    <property type="nucleotide sequence ID" value="NZ_AFOC01000112.1"/>
</dbReference>
<name>G2DH36_9GAMM</name>
<dbReference type="EMBL" id="AFOC01000112">
    <property type="protein sequence ID" value="EGV50072.1"/>
    <property type="molecule type" value="Genomic_DNA"/>
</dbReference>
<protein>
    <submittedName>
        <fullName evidence="1">CRISPR-associated protein, Cse1 family</fullName>
    </submittedName>
</protein>
<accession>G2DH36</accession>
<sequence length="521" mass="57570">MTCRYSLLNEPLIRTRLAADGSPARYTLPGLFVALAGDTIRDFPALRPHQRHPWHAFLVQLAAMALHKAGQSQPFASEADWKAALLALTPDYPDGEAWCLIAPHNKPAFMQAPVPDGNISEWGNTTPTSTPDLLDILVTSKNHDLKQERIRTAYPDDWLFALISLQTAAPFPGRGNYGVARMNGGSSSRPGLGIDPPGGPGRRWWRDVRIALAERITMADDFGYAAEEGVSLLWLAPWDGKSAYSFTALDPFFIEISRRIRLVADDELIKALRTTSTGPRIAKEESKSRKGNTGDLWTPIEIAAGKSLGVSGTGFHYKRMVELLFGPNYKKPPAQIIAQGDDTEGLTVIARAIAGGQSTTDGYHERRIPISPKVRQRLMVRDTDELAATATQRVQDIAKMRGLLWTATATLFDNGAAKDKFSDSAKDKANIFSKPFEQAEDARFFDELNAEIESDDPDKVRLGWHLSMAERAETVLRNAFHAGPRSSEQRYRARAAALSRFHGGLRSGNVLPSLTQHYREQ</sequence>
<gene>
    <name evidence="1" type="ORF">Rifp1Sym_eg00050</name>
</gene>
<dbReference type="AlphaFoldDB" id="G2DH36"/>
<proteinExistence type="predicted"/>
<evidence type="ECO:0000313" key="1">
    <source>
        <dbReference type="EMBL" id="EGV50072.1"/>
    </source>
</evidence>
<comment type="caution">
    <text evidence="1">The sequence shown here is derived from an EMBL/GenBank/DDBJ whole genome shotgun (WGS) entry which is preliminary data.</text>
</comment>
<organism evidence="1 2">
    <name type="scientific">endosymbiont of Riftia pachyptila</name>
    <name type="common">vent Ph05</name>
    <dbReference type="NCBI Taxonomy" id="1048808"/>
    <lineage>
        <taxon>Bacteria</taxon>
        <taxon>Pseudomonadati</taxon>
        <taxon>Pseudomonadota</taxon>
        <taxon>Gammaproteobacteria</taxon>
        <taxon>sulfur-oxidizing symbionts</taxon>
    </lineage>
</organism>
<dbReference type="PATRIC" id="fig|1048808.3.peg.2980"/>
<dbReference type="Proteomes" id="UP000004491">
    <property type="component" value="Unassembled WGS sequence"/>
</dbReference>